<evidence type="ECO:0000313" key="1">
    <source>
        <dbReference type="EMBL" id="GEO18625.1"/>
    </source>
</evidence>
<dbReference type="Proteomes" id="UP000321085">
    <property type="component" value="Unassembled WGS sequence"/>
</dbReference>
<dbReference type="RefSeq" id="WP_147023102.1">
    <property type="nucleotide sequence ID" value="NZ_BJYU01000218.1"/>
</dbReference>
<protein>
    <submittedName>
        <fullName evidence="1">Uncharacterized protein</fullName>
    </submittedName>
</protein>
<name>A0A512C336_9HYPH</name>
<evidence type="ECO:0000313" key="2">
    <source>
        <dbReference type="Proteomes" id="UP000321085"/>
    </source>
</evidence>
<accession>A0A512C336</accession>
<comment type="caution">
    <text evidence="1">The sequence shown here is derived from an EMBL/GenBank/DDBJ whole genome shotgun (WGS) entry which is preliminary data.</text>
</comment>
<keyword evidence="2" id="KW-1185">Reference proteome</keyword>
<dbReference type="EMBL" id="BJYU01000218">
    <property type="protein sequence ID" value="GEO18625.1"/>
    <property type="molecule type" value="Genomic_DNA"/>
</dbReference>
<gene>
    <name evidence="1" type="ORF">MAE02_63210</name>
</gene>
<proteinExistence type="predicted"/>
<reference evidence="1 2" key="1">
    <citation type="submission" date="2019-07" db="EMBL/GenBank/DDBJ databases">
        <title>Whole genome shotgun sequence of Microvirga aerophila NBRC 106136.</title>
        <authorList>
            <person name="Hosoyama A."/>
            <person name="Uohara A."/>
            <person name="Ohji S."/>
            <person name="Ichikawa N."/>
        </authorList>
    </citation>
    <scope>NUCLEOTIDE SEQUENCE [LARGE SCALE GENOMIC DNA]</scope>
    <source>
        <strain evidence="1 2">NBRC 106136</strain>
    </source>
</reference>
<organism evidence="1 2">
    <name type="scientific">Microvirga aerophila</name>
    <dbReference type="NCBI Taxonomy" id="670291"/>
    <lineage>
        <taxon>Bacteria</taxon>
        <taxon>Pseudomonadati</taxon>
        <taxon>Pseudomonadota</taxon>
        <taxon>Alphaproteobacteria</taxon>
        <taxon>Hyphomicrobiales</taxon>
        <taxon>Methylobacteriaceae</taxon>
        <taxon>Microvirga</taxon>
    </lineage>
</organism>
<dbReference type="AlphaFoldDB" id="A0A512C336"/>
<sequence>MPEARVGIRVADDRKTVTIEITPLGQIGHPVALTLDQLDHLMSKLGDARCQMMEGQPGPSFESEDAPISVAANTRWTIRASPPAGALLGFYHPKFGTVGFTLPKDEIVRIVGFLTERFILQPTASPEKH</sequence>